<name>A0A9D2QWN2_9FIRM</name>
<dbReference type="PROSITE" id="PS00198">
    <property type="entry name" value="4FE4S_FER_1"/>
    <property type="match status" value="2"/>
</dbReference>
<dbReference type="Pfam" id="PF12838">
    <property type="entry name" value="Fer4_7"/>
    <property type="match status" value="1"/>
</dbReference>
<dbReference type="AlphaFoldDB" id="A0A9D2QWN2"/>
<evidence type="ECO:0000256" key="6">
    <source>
        <dbReference type="ARBA" id="ARBA00023004"/>
    </source>
</evidence>
<dbReference type="NCBIfam" id="NF003454">
    <property type="entry name" value="PRK05035.1"/>
    <property type="match status" value="1"/>
</dbReference>
<evidence type="ECO:0000256" key="7">
    <source>
        <dbReference type="ARBA" id="ARBA00023014"/>
    </source>
</evidence>
<comment type="caution">
    <text evidence="10">The sequence shown here is derived from an EMBL/GenBank/DDBJ whole genome shotgun (WGS) entry which is preliminary data.</text>
</comment>
<dbReference type="InterPro" id="IPR011538">
    <property type="entry name" value="Nuo51_FMN-bd"/>
</dbReference>
<evidence type="ECO:0000313" key="11">
    <source>
        <dbReference type="Proteomes" id="UP000823892"/>
    </source>
</evidence>
<dbReference type="Gene3D" id="3.40.50.11540">
    <property type="entry name" value="NADH-ubiquinone oxidoreductase 51kDa subunit"/>
    <property type="match status" value="1"/>
</dbReference>
<dbReference type="PANTHER" id="PTHR43034">
    <property type="entry name" value="ION-TRANSLOCATING OXIDOREDUCTASE COMPLEX SUBUNIT C"/>
    <property type="match status" value="1"/>
</dbReference>
<keyword evidence="8" id="KW-1278">Translocase</keyword>
<evidence type="ECO:0000256" key="3">
    <source>
        <dbReference type="ARBA" id="ARBA00022723"/>
    </source>
</evidence>
<proteinExistence type="inferred from homology"/>
<keyword evidence="3 8" id="KW-0479">Metal-binding</keyword>
<dbReference type="Pfam" id="PF01512">
    <property type="entry name" value="Complex1_51K"/>
    <property type="match status" value="1"/>
</dbReference>
<comment type="subcellular location">
    <subcellularLocation>
        <location evidence="8">Cell membrane</location>
        <topology evidence="8">Peripheral membrane protein</topology>
    </subcellularLocation>
</comment>
<protein>
    <recommendedName>
        <fullName evidence="8">Ion-translocating oxidoreductase complex subunit C</fullName>
        <ecNumber evidence="8">7.-.-.-</ecNumber>
    </recommendedName>
    <alternativeName>
        <fullName evidence="8">Rnf electron transport complex subunit C</fullName>
    </alternativeName>
</protein>
<dbReference type="GO" id="GO:0051539">
    <property type="term" value="F:4 iron, 4 sulfur cluster binding"/>
    <property type="evidence" value="ECO:0007669"/>
    <property type="project" value="UniProtKB-KW"/>
</dbReference>
<dbReference type="InterPro" id="IPR010208">
    <property type="entry name" value="Ion_transpt_RnfC/RsxC"/>
</dbReference>
<dbReference type="PROSITE" id="PS51379">
    <property type="entry name" value="4FE4S_FER_2"/>
    <property type="match status" value="1"/>
</dbReference>
<evidence type="ECO:0000256" key="4">
    <source>
        <dbReference type="ARBA" id="ARBA00022737"/>
    </source>
</evidence>
<dbReference type="SUPFAM" id="SSF142019">
    <property type="entry name" value="Nqo1 FMN-binding domain-like"/>
    <property type="match status" value="1"/>
</dbReference>
<feature type="binding site" evidence="8">
    <location>
        <position position="372"/>
    </location>
    <ligand>
        <name>[4Fe-4S] cluster</name>
        <dbReference type="ChEBI" id="CHEBI:49883"/>
        <label>1</label>
    </ligand>
</feature>
<dbReference type="InterPro" id="IPR026902">
    <property type="entry name" value="RnfC_N"/>
</dbReference>
<keyword evidence="2 8" id="KW-0004">4Fe-4S</keyword>
<keyword evidence="8" id="KW-1003">Cell membrane</keyword>
<dbReference type="InterPro" id="IPR017900">
    <property type="entry name" value="4Fe4S_Fe_S_CS"/>
</dbReference>
<sequence length="440" mass="47958">MAFLTFRGGVHPYDGKELSKEKPVRELLPGKELVYPLSQHIGAPAKPIVAKGDHVLAGQKIAEMGGFVSANIHASVSGTVKEIKKVRNNVGSMVDAIVVENDEKYETVAFQKADSLEALSKEEILERIKEGGVVGMGGAGFPTHVKLAPKEPEKIEYVLVNGAECEPYLTSDYRRMLEQPEWIIGGLKCILKLFDNAKGYICIEDNKPDCIAKLSEMVKNEPKIEVRTLKTKYPQGAERCLIYAVSGREINSSMLPADAGCVVDNIDTVCAVYRAVMAGEPVMDRIVTVTGEAVADPCNFKAKTGTSFADLLEAAGGFKQPAKKIISGGPMMGFAMFDYHVPVVKTSSAMLCMTEDDISEKEPTACINCGRCVNACPARLVPARLATYSEHGQAELFEKHHGMECVECGCCSFVCPAKRPLTQSMRSMRKIVMANRRKPK</sequence>
<dbReference type="Pfam" id="PF13375">
    <property type="entry name" value="RnfC_N"/>
    <property type="match status" value="1"/>
</dbReference>
<comment type="cofactor">
    <cofactor evidence="8">
        <name>[4Fe-4S] cluster</name>
        <dbReference type="ChEBI" id="CHEBI:49883"/>
    </cofactor>
    <text evidence="8">Binds 2 [4Fe-4S] clusters per subunit.</text>
</comment>
<dbReference type="InterPro" id="IPR017896">
    <property type="entry name" value="4Fe4S_Fe-S-bd"/>
</dbReference>
<keyword evidence="4 8" id="KW-0677">Repeat</keyword>
<comment type="similarity">
    <text evidence="8">Belongs to the 4Fe4S bacterial-type ferredoxin family. RnfC subfamily.</text>
</comment>
<dbReference type="EMBL" id="DWUY01000153">
    <property type="protein sequence ID" value="HJD28696.1"/>
    <property type="molecule type" value="Genomic_DNA"/>
</dbReference>
<evidence type="ECO:0000256" key="5">
    <source>
        <dbReference type="ARBA" id="ARBA00022982"/>
    </source>
</evidence>
<dbReference type="NCBIfam" id="TIGR01945">
    <property type="entry name" value="rnfC"/>
    <property type="match status" value="1"/>
</dbReference>
<keyword evidence="5 8" id="KW-0249">Electron transport</keyword>
<feature type="binding site" evidence="8">
    <location>
        <position position="369"/>
    </location>
    <ligand>
        <name>[4Fe-4S] cluster</name>
        <dbReference type="ChEBI" id="CHEBI:49883"/>
        <label>1</label>
    </ligand>
</feature>
<dbReference type="GO" id="GO:0009055">
    <property type="term" value="F:electron transfer activity"/>
    <property type="evidence" value="ECO:0007669"/>
    <property type="project" value="InterPro"/>
</dbReference>
<dbReference type="SUPFAM" id="SSF46548">
    <property type="entry name" value="alpha-helical ferredoxin"/>
    <property type="match status" value="1"/>
</dbReference>
<keyword evidence="1 8" id="KW-0813">Transport</keyword>
<comment type="subunit">
    <text evidence="8">The complex is composed of six subunits: RnfA, RnfB, RnfC, RnfD, RnfE and RnfG.</text>
</comment>
<evidence type="ECO:0000256" key="2">
    <source>
        <dbReference type="ARBA" id="ARBA00022485"/>
    </source>
</evidence>
<gene>
    <name evidence="10" type="primary">rsxC</name>
    <name evidence="8" type="synonym">rnfC</name>
    <name evidence="10" type="ORF">H9914_06855</name>
</gene>
<organism evidence="10 11">
    <name type="scientific">Candidatus Blautia avicola</name>
    <dbReference type="NCBI Taxonomy" id="2838483"/>
    <lineage>
        <taxon>Bacteria</taxon>
        <taxon>Bacillati</taxon>
        <taxon>Bacillota</taxon>
        <taxon>Clostridia</taxon>
        <taxon>Lachnospirales</taxon>
        <taxon>Lachnospiraceae</taxon>
        <taxon>Blautia</taxon>
    </lineage>
</organism>
<keyword evidence="8" id="KW-0472">Membrane</keyword>
<evidence type="ECO:0000256" key="1">
    <source>
        <dbReference type="ARBA" id="ARBA00022448"/>
    </source>
</evidence>
<dbReference type="Gene3D" id="3.10.20.600">
    <property type="match status" value="1"/>
</dbReference>
<feature type="binding site" evidence="8">
    <location>
        <position position="408"/>
    </location>
    <ligand>
        <name>[4Fe-4S] cluster</name>
        <dbReference type="ChEBI" id="CHEBI:49883"/>
        <label>2</label>
    </ligand>
</feature>
<dbReference type="GO" id="GO:0022900">
    <property type="term" value="P:electron transport chain"/>
    <property type="evidence" value="ECO:0007669"/>
    <property type="project" value="UniProtKB-UniRule"/>
</dbReference>
<reference evidence="10" key="1">
    <citation type="journal article" date="2021" name="PeerJ">
        <title>Extensive microbial diversity within the chicken gut microbiome revealed by metagenomics and culture.</title>
        <authorList>
            <person name="Gilroy R."/>
            <person name="Ravi A."/>
            <person name="Getino M."/>
            <person name="Pursley I."/>
            <person name="Horton D.L."/>
            <person name="Alikhan N.F."/>
            <person name="Baker D."/>
            <person name="Gharbi K."/>
            <person name="Hall N."/>
            <person name="Watson M."/>
            <person name="Adriaenssens E.M."/>
            <person name="Foster-Nyarko E."/>
            <person name="Jarju S."/>
            <person name="Secka A."/>
            <person name="Antonio M."/>
            <person name="Oren A."/>
            <person name="Chaudhuri R.R."/>
            <person name="La Ragione R."/>
            <person name="Hildebrand F."/>
            <person name="Pallen M.J."/>
        </authorList>
    </citation>
    <scope>NUCLEOTIDE SEQUENCE</scope>
    <source>
        <strain evidence="10">ChiBcec6-4105</strain>
    </source>
</reference>
<feature type="binding site" evidence="8">
    <location>
        <position position="411"/>
    </location>
    <ligand>
        <name>[4Fe-4S] cluster</name>
        <dbReference type="ChEBI" id="CHEBI:49883"/>
        <label>2</label>
    </ligand>
</feature>
<dbReference type="InterPro" id="IPR037225">
    <property type="entry name" value="Nuo51_FMN-bd_sf"/>
</dbReference>
<dbReference type="Gene3D" id="3.30.70.20">
    <property type="match status" value="1"/>
</dbReference>
<comment type="function">
    <text evidence="8">Part of a membrane-bound complex that couples electron transfer with translocation of ions across the membrane.</text>
</comment>
<dbReference type="EC" id="7.-.-.-" evidence="8"/>
<dbReference type="HAMAP" id="MF_00461">
    <property type="entry name" value="RsxC_RnfC"/>
    <property type="match status" value="1"/>
</dbReference>
<keyword evidence="7 8" id="KW-0411">Iron-sulfur</keyword>
<dbReference type="PANTHER" id="PTHR43034:SF2">
    <property type="entry name" value="ION-TRANSLOCATING OXIDOREDUCTASE COMPLEX SUBUNIT C"/>
    <property type="match status" value="1"/>
</dbReference>
<feature type="domain" description="4Fe-4S ferredoxin-type" evidence="9">
    <location>
        <begin position="357"/>
        <end position="386"/>
    </location>
</feature>
<feature type="binding site" evidence="8">
    <location>
        <position position="415"/>
    </location>
    <ligand>
        <name>[4Fe-4S] cluster</name>
        <dbReference type="ChEBI" id="CHEBI:49883"/>
        <label>1</label>
    </ligand>
</feature>
<evidence type="ECO:0000259" key="9">
    <source>
        <dbReference type="PROSITE" id="PS51379"/>
    </source>
</evidence>
<evidence type="ECO:0000313" key="10">
    <source>
        <dbReference type="EMBL" id="HJD28696.1"/>
    </source>
</evidence>
<keyword evidence="6 8" id="KW-0408">Iron</keyword>
<dbReference type="Pfam" id="PF10531">
    <property type="entry name" value="SLBB"/>
    <property type="match status" value="1"/>
</dbReference>
<dbReference type="InterPro" id="IPR019554">
    <property type="entry name" value="Soluble_ligand-bd"/>
</dbReference>
<dbReference type="GO" id="GO:0046872">
    <property type="term" value="F:metal ion binding"/>
    <property type="evidence" value="ECO:0007669"/>
    <property type="project" value="UniProtKB-KW"/>
</dbReference>
<feature type="binding site" evidence="8">
    <location>
        <position position="366"/>
    </location>
    <ligand>
        <name>[4Fe-4S] cluster</name>
        <dbReference type="ChEBI" id="CHEBI:49883"/>
        <label>1</label>
    </ligand>
</feature>
<accession>A0A9D2QWN2</accession>
<evidence type="ECO:0000256" key="8">
    <source>
        <dbReference type="HAMAP-Rule" id="MF_00461"/>
    </source>
</evidence>
<reference evidence="10" key="2">
    <citation type="submission" date="2021-04" db="EMBL/GenBank/DDBJ databases">
        <authorList>
            <person name="Gilroy R."/>
        </authorList>
    </citation>
    <scope>NUCLEOTIDE SEQUENCE</scope>
    <source>
        <strain evidence="10">ChiBcec6-4105</strain>
    </source>
</reference>
<dbReference type="GO" id="GO:0005886">
    <property type="term" value="C:plasma membrane"/>
    <property type="evidence" value="ECO:0007669"/>
    <property type="project" value="UniProtKB-SubCell"/>
</dbReference>
<dbReference type="Proteomes" id="UP000823892">
    <property type="component" value="Unassembled WGS sequence"/>
</dbReference>
<feature type="binding site" evidence="8">
    <location>
        <position position="376"/>
    </location>
    <ligand>
        <name>[4Fe-4S] cluster</name>
        <dbReference type="ChEBI" id="CHEBI:49883"/>
        <label>2</label>
    </ligand>
</feature>
<feature type="binding site" evidence="8">
    <location>
        <position position="405"/>
    </location>
    <ligand>
        <name>[4Fe-4S] cluster</name>
        <dbReference type="ChEBI" id="CHEBI:49883"/>
        <label>2</label>
    </ligand>
</feature>